<dbReference type="GO" id="GO:0061630">
    <property type="term" value="F:ubiquitin protein ligase activity"/>
    <property type="evidence" value="ECO:0007669"/>
    <property type="project" value="UniProtKB-EC"/>
</dbReference>
<accession>A0ABD1I2A0</accession>
<evidence type="ECO:0000256" key="3">
    <source>
        <dbReference type="ARBA" id="ARBA00022833"/>
    </source>
</evidence>
<dbReference type="AlphaFoldDB" id="A0ABD1I2A0"/>
<gene>
    <name evidence="7" type="ORF">AAHA92_04582</name>
</gene>
<keyword evidence="5" id="KW-1133">Transmembrane helix</keyword>
<dbReference type="EMBL" id="JBEAFC010000003">
    <property type="protein sequence ID" value="KAL1561948.1"/>
    <property type="molecule type" value="Genomic_DNA"/>
</dbReference>
<dbReference type="InterPro" id="IPR001841">
    <property type="entry name" value="Znf_RING"/>
</dbReference>
<evidence type="ECO:0000256" key="4">
    <source>
        <dbReference type="PROSITE-ProRule" id="PRU00175"/>
    </source>
</evidence>
<dbReference type="PANTHER" id="PTHR45798">
    <property type="entry name" value="RING-H2 FINGER PROTEIN ATL61-RELATED-RELATED"/>
    <property type="match status" value="1"/>
</dbReference>
<protein>
    <submittedName>
        <fullName evidence="7">RING-type E3 ubiquitin transferase</fullName>
        <ecNumber evidence="7">2.3.2.27</ecNumber>
    </submittedName>
</protein>
<sequence length="111" mass="12094">MEWLDWYAIGLFIAVGLAFIAGGIRTCCCPDTSSVGPGKKQRVAARARLAFDKCTGKEEGEDGGCAICLSEYAAGERRATVSGCSHRFHAVCIERWFKLNCTCPLCRQNLV</sequence>
<organism evidence="7 8">
    <name type="scientific">Salvia divinorum</name>
    <name type="common">Maria pastora</name>
    <name type="synonym">Diviner's sage</name>
    <dbReference type="NCBI Taxonomy" id="28513"/>
    <lineage>
        <taxon>Eukaryota</taxon>
        <taxon>Viridiplantae</taxon>
        <taxon>Streptophyta</taxon>
        <taxon>Embryophyta</taxon>
        <taxon>Tracheophyta</taxon>
        <taxon>Spermatophyta</taxon>
        <taxon>Magnoliopsida</taxon>
        <taxon>eudicotyledons</taxon>
        <taxon>Gunneridae</taxon>
        <taxon>Pentapetalae</taxon>
        <taxon>asterids</taxon>
        <taxon>lamiids</taxon>
        <taxon>Lamiales</taxon>
        <taxon>Lamiaceae</taxon>
        <taxon>Nepetoideae</taxon>
        <taxon>Mentheae</taxon>
        <taxon>Salviinae</taxon>
        <taxon>Salvia</taxon>
        <taxon>Salvia subgen. Calosphace</taxon>
    </lineage>
</organism>
<dbReference type="Proteomes" id="UP001567538">
    <property type="component" value="Unassembled WGS sequence"/>
</dbReference>
<evidence type="ECO:0000256" key="5">
    <source>
        <dbReference type="SAM" id="Phobius"/>
    </source>
</evidence>
<dbReference type="SMART" id="SM00184">
    <property type="entry name" value="RING"/>
    <property type="match status" value="1"/>
</dbReference>
<dbReference type="GO" id="GO:0008270">
    <property type="term" value="F:zinc ion binding"/>
    <property type="evidence" value="ECO:0007669"/>
    <property type="project" value="UniProtKB-KW"/>
</dbReference>
<keyword evidence="7" id="KW-0808">Transferase</keyword>
<keyword evidence="1" id="KW-0479">Metal-binding</keyword>
<dbReference type="InterPro" id="IPR013083">
    <property type="entry name" value="Znf_RING/FYVE/PHD"/>
</dbReference>
<keyword evidence="3" id="KW-0862">Zinc</keyword>
<evidence type="ECO:0000256" key="2">
    <source>
        <dbReference type="ARBA" id="ARBA00022771"/>
    </source>
</evidence>
<proteinExistence type="predicted"/>
<dbReference type="Pfam" id="PF13639">
    <property type="entry name" value="zf-RING_2"/>
    <property type="match status" value="1"/>
</dbReference>
<evidence type="ECO:0000313" key="7">
    <source>
        <dbReference type="EMBL" id="KAL1561948.1"/>
    </source>
</evidence>
<feature type="domain" description="RING-type" evidence="6">
    <location>
        <begin position="65"/>
        <end position="107"/>
    </location>
</feature>
<dbReference type="PROSITE" id="PS50089">
    <property type="entry name" value="ZF_RING_2"/>
    <property type="match status" value="1"/>
</dbReference>
<keyword evidence="5" id="KW-0812">Transmembrane</keyword>
<evidence type="ECO:0000259" key="6">
    <source>
        <dbReference type="PROSITE" id="PS50089"/>
    </source>
</evidence>
<dbReference type="PANTHER" id="PTHR45798:SF97">
    <property type="entry name" value="ALCOHOL-SENSITIVE RING FINGER PROTEIN 1"/>
    <property type="match status" value="1"/>
</dbReference>
<name>A0ABD1I2A0_SALDI</name>
<dbReference type="Gene3D" id="3.30.40.10">
    <property type="entry name" value="Zinc/RING finger domain, C3HC4 (zinc finger)"/>
    <property type="match status" value="1"/>
</dbReference>
<dbReference type="InterPro" id="IPR052788">
    <property type="entry name" value="RING-type_E3_ligase_ATL"/>
</dbReference>
<feature type="transmembrane region" description="Helical" evidence="5">
    <location>
        <begin position="6"/>
        <end position="24"/>
    </location>
</feature>
<keyword evidence="2 4" id="KW-0863">Zinc-finger</keyword>
<evidence type="ECO:0000256" key="1">
    <source>
        <dbReference type="ARBA" id="ARBA00022723"/>
    </source>
</evidence>
<dbReference type="SUPFAM" id="SSF57850">
    <property type="entry name" value="RING/U-box"/>
    <property type="match status" value="1"/>
</dbReference>
<dbReference type="EC" id="2.3.2.27" evidence="7"/>
<comment type="caution">
    <text evidence="7">The sequence shown here is derived from an EMBL/GenBank/DDBJ whole genome shotgun (WGS) entry which is preliminary data.</text>
</comment>
<evidence type="ECO:0000313" key="8">
    <source>
        <dbReference type="Proteomes" id="UP001567538"/>
    </source>
</evidence>
<keyword evidence="5" id="KW-0472">Membrane</keyword>
<reference evidence="7 8" key="1">
    <citation type="submission" date="2024-06" db="EMBL/GenBank/DDBJ databases">
        <title>A chromosome level genome sequence of Diviner's sage (Salvia divinorum).</title>
        <authorList>
            <person name="Ford S.A."/>
            <person name="Ro D.-K."/>
            <person name="Ness R.W."/>
            <person name="Phillips M.A."/>
        </authorList>
    </citation>
    <scope>NUCLEOTIDE SEQUENCE [LARGE SCALE GENOMIC DNA]</scope>
    <source>
        <strain evidence="7">SAF-2024a</strain>
        <tissue evidence="7">Leaf</tissue>
    </source>
</reference>
<keyword evidence="8" id="KW-1185">Reference proteome</keyword>
<keyword evidence="7" id="KW-0012">Acyltransferase</keyword>